<dbReference type="AlphaFoldDB" id="A0A2G9PMQ9"/>
<dbReference type="InterPro" id="IPR002959">
    <property type="entry name" value="TNF_alpha"/>
</dbReference>
<name>A0A2G9PMQ9_AQUCT</name>
<evidence type="ECO:0000256" key="9">
    <source>
        <dbReference type="ARBA" id="ARBA00023136"/>
    </source>
</evidence>
<keyword evidence="5" id="KW-1003">Cell membrane</keyword>
<evidence type="ECO:0000256" key="13">
    <source>
        <dbReference type="SAM" id="Phobius"/>
    </source>
</evidence>
<evidence type="ECO:0000256" key="11">
    <source>
        <dbReference type="ARBA" id="ARBA00031915"/>
    </source>
</evidence>
<accession>A0A2G9PMQ9</accession>
<proteinExistence type="inferred from homology"/>
<dbReference type="GO" id="GO:0006955">
    <property type="term" value="P:immune response"/>
    <property type="evidence" value="ECO:0007669"/>
    <property type="project" value="InterPro"/>
</dbReference>
<feature type="domain" description="THD" evidence="14">
    <location>
        <begin position="89"/>
        <end position="228"/>
    </location>
</feature>
<evidence type="ECO:0000256" key="12">
    <source>
        <dbReference type="ARBA" id="ARBA00033265"/>
    </source>
</evidence>
<comment type="function">
    <text evidence="1">The TNF intracellular domain (ICD) form induces IL12 production in dendritic cells.</text>
</comment>
<dbReference type="GO" id="GO:0051046">
    <property type="term" value="P:regulation of secretion"/>
    <property type="evidence" value="ECO:0007669"/>
    <property type="project" value="UniProtKB-ARBA"/>
</dbReference>
<gene>
    <name evidence="15" type="ORF">AB205_0083410</name>
</gene>
<dbReference type="CDD" id="cd00184">
    <property type="entry name" value="TNF"/>
    <property type="match status" value="1"/>
</dbReference>
<dbReference type="PROSITE" id="PS50049">
    <property type="entry name" value="THD_2"/>
    <property type="match status" value="1"/>
</dbReference>
<evidence type="ECO:0000256" key="8">
    <source>
        <dbReference type="ARBA" id="ARBA00022707"/>
    </source>
</evidence>
<dbReference type="Proteomes" id="UP000228934">
    <property type="component" value="Unassembled WGS sequence"/>
</dbReference>
<keyword evidence="7" id="KW-0964">Secreted</keyword>
<evidence type="ECO:0000256" key="1">
    <source>
        <dbReference type="ARBA" id="ARBA00003559"/>
    </source>
</evidence>
<dbReference type="GO" id="GO:0005125">
    <property type="term" value="F:cytokine activity"/>
    <property type="evidence" value="ECO:0007669"/>
    <property type="project" value="UniProtKB-KW"/>
</dbReference>
<feature type="transmembrane region" description="Helical" evidence="13">
    <location>
        <begin position="28"/>
        <end position="49"/>
    </location>
</feature>
<dbReference type="InterPro" id="IPR008983">
    <property type="entry name" value="Tumour_necrosis_fac-like_dom"/>
</dbReference>
<dbReference type="GO" id="GO:0005164">
    <property type="term" value="F:tumor necrosis factor receptor binding"/>
    <property type="evidence" value="ECO:0007669"/>
    <property type="project" value="InterPro"/>
</dbReference>
<evidence type="ECO:0000313" key="16">
    <source>
        <dbReference type="Proteomes" id="UP000228934"/>
    </source>
</evidence>
<dbReference type="PROSITE" id="PS00251">
    <property type="entry name" value="THD_1"/>
    <property type="match status" value="1"/>
</dbReference>
<dbReference type="GO" id="GO:0050793">
    <property type="term" value="P:regulation of developmental process"/>
    <property type="evidence" value="ECO:0007669"/>
    <property type="project" value="UniProtKB-ARBA"/>
</dbReference>
<evidence type="ECO:0000256" key="3">
    <source>
        <dbReference type="ARBA" id="ARBA00004613"/>
    </source>
</evidence>
<evidence type="ECO:0000259" key="14">
    <source>
        <dbReference type="PROSITE" id="PS50049"/>
    </source>
</evidence>
<dbReference type="EMBL" id="KV922649">
    <property type="protein sequence ID" value="PIO04598.1"/>
    <property type="molecule type" value="Genomic_DNA"/>
</dbReference>
<evidence type="ECO:0000256" key="7">
    <source>
        <dbReference type="ARBA" id="ARBA00022525"/>
    </source>
</evidence>
<evidence type="ECO:0000256" key="4">
    <source>
        <dbReference type="ARBA" id="ARBA00008670"/>
    </source>
</evidence>
<evidence type="ECO:0000256" key="10">
    <source>
        <dbReference type="ARBA" id="ARBA00023288"/>
    </source>
</evidence>
<keyword evidence="16" id="KW-1185">Reference proteome</keyword>
<dbReference type="PANTHER" id="PTHR11471">
    <property type="entry name" value="TUMOR NECROSIS FACTOR FAMILY MEMBER"/>
    <property type="match status" value="1"/>
</dbReference>
<dbReference type="Pfam" id="PF00229">
    <property type="entry name" value="TNF"/>
    <property type="match status" value="1"/>
</dbReference>
<comment type="similarity">
    <text evidence="4">Belongs to the tumor necrosis factor family.</text>
</comment>
<dbReference type="PRINTS" id="PR01235">
    <property type="entry name" value="TNFALPHA"/>
</dbReference>
<keyword evidence="8" id="KW-0519">Myristate</keyword>
<evidence type="ECO:0000256" key="5">
    <source>
        <dbReference type="ARBA" id="ARBA00022475"/>
    </source>
</evidence>
<dbReference type="GO" id="GO:0005886">
    <property type="term" value="C:plasma membrane"/>
    <property type="evidence" value="ECO:0007669"/>
    <property type="project" value="UniProtKB-SubCell"/>
</dbReference>
<dbReference type="PRINTS" id="PR01234">
    <property type="entry name" value="TNECROSISFCT"/>
</dbReference>
<evidence type="ECO:0000256" key="2">
    <source>
        <dbReference type="ARBA" id="ARBA00004401"/>
    </source>
</evidence>
<dbReference type="SMART" id="SM00207">
    <property type="entry name" value="TNF"/>
    <property type="match status" value="1"/>
</dbReference>
<dbReference type="InterPro" id="IPR021184">
    <property type="entry name" value="TNF_CS"/>
</dbReference>
<comment type="subcellular location">
    <subcellularLocation>
        <location evidence="2">Cell membrane</location>
        <topology evidence="2">Single-pass type II membrane protein</topology>
    </subcellularLocation>
    <subcellularLocation>
        <location evidence="3">Secreted</location>
    </subcellularLocation>
</comment>
<evidence type="ECO:0000256" key="6">
    <source>
        <dbReference type="ARBA" id="ARBA00022514"/>
    </source>
</evidence>
<keyword evidence="13" id="KW-0812">Transmembrane</keyword>
<keyword evidence="10" id="KW-0449">Lipoprotein</keyword>
<organism evidence="15 16">
    <name type="scientific">Aquarana catesbeiana</name>
    <name type="common">American bullfrog</name>
    <name type="synonym">Rana catesbeiana</name>
    <dbReference type="NCBI Taxonomy" id="8400"/>
    <lineage>
        <taxon>Eukaryota</taxon>
        <taxon>Metazoa</taxon>
        <taxon>Chordata</taxon>
        <taxon>Craniata</taxon>
        <taxon>Vertebrata</taxon>
        <taxon>Euteleostomi</taxon>
        <taxon>Amphibia</taxon>
        <taxon>Batrachia</taxon>
        <taxon>Anura</taxon>
        <taxon>Neobatrachia</taxon>
        <taxon>Ranoidea</taxon>
        <taxon>Ranidae</taxon>
        <taxon>Aquarana</taxon>
    </lineage>
</organism>
<sequence>MEGTLTQVQSEVPLLQPPAAPRSNFSCFHWLSVCSFVLLLVATTIFALLHFQIIPTPGHQDEFQSPEVFHIQTFLGSAPHAQAMTGERLAAHLTGKLQDGNIIWVSTPMNTFKTSSVILEENSLKIPQDGLYFVYTQVVYTGKDCLTMKATELTHTVNRKGEYPKVTPLLTSTKTACEVKSPSIWHQPIYQGGIFQLDEGDILSTETSHIPLLSLNRSGQVYFGVLAL</sequence>
<protein>
    <recommendedName>
        <fullName evidence="11">Cachectin</fullName>
    </recommendedName>
    <alternativeName>
        <fullName evidence="12">Tumor necrosis factor ligand superfamily member 2</fullName>
    </alternativeName>
</protein>
<dbReference type="SUPFAM" id="SSF49842">
    <property type="entry name" value="TNF-like"/>
    <property type="match status" value="1"/>
</dbReference>
<keyword evidence="13" id="KW-1133">Transmembrane helix</keyword>
<dbReference type="InterPro" id="IPR006053">
    <property type="entry name" value="TNF"/>
</dbReference>
<evidence type="ECO:0000313" key="15">
    <source>
        <dbReference type="EMBL" id="PIO04598.1"/>
    </source>
</evidence>
<dbReference type="OrthoDB" id="5983780at2759"/>
<dbReference type="Gene3D" id="2.60.120.40">
    <property type="match status" value="1"/>
</dbReference>
<dbReference type="GO" id="GO:0043123">
    <property type="term" value="P:positive regulation of canonical NF-kappaB signal transduction"/>
    <property type="evidence" value="ECO:0007669"/>
    <property type="project" value="TreeGrafter"/>
</dbReference>
<dbReference type="PANTHER" id="PTHR11471:SF58">
    <property type="entry name" value="TUMOR NECROSIS FACTOR"/>
    <property type="match status" value="1"/>
</dbReference>
<dbReference type="GO" id="GO:2001238">
    <property type="term" value="P:positive regulation of extrinsic apoptotic signaling pathway"/>
    <property type="evidence" value="ECO:0007669"/>
    <property type="project" value="TreeGrafter"/>
</dbReference>
<dbReference type="GO" id="GO:0005615">
    <property type="term" value="C:extracellular space"/>
    <property type="evidence" value="ECO:0007669"/>
    <property type="project" value="UniProtKB-KW"/>
</dbReference>
<dbReference type="GO" id="GO:0051239">
    <property type="term" value="P:regulation of multicellular organismal process"/>
    <property type="evidence" value="ECO:0007669"/>
    <property type="project" value="UniProtKB-ARBA"/>
</dbReference>
<keyword evidence="9 13" id="KW-0472">Membrane</keyword>
<keyword evidence="6" id="KW-0202">Cytokine</keyword>
<dbReference type="InterPro" id="IPR006052">
    <property type="entry name" value="TNF_dom"/>
</dbReference>
<reference evidence="16" key="1">
    <citation type="journal article" date="2017" name="Nat. Commun.">
        <title>The North American bullfrog draft genome provides insight into hormonal regulation of long noncoding RNA.</title>
        <authorList>
            <person name="Hammond S.A."/>
            <person name="Warren R.L."/>
            <person name="Vandervalk B.P."/>
            <person name="Kucuk E."/>
            <person name="Khan H."/>
            <person name="Gibb E.A."/>
            <person name="Pandoh P."/>
            <person name="Kirk H."/>
            <person name="Zhao Y."/>
            <person name="Jones M."/>
            <person name="Mungall A.J."/>
            <person name="Coope R."/>
            <person name="Pleasance S."/>
            <person name="Moore R.A."/>
            <person name="Holt R.A."/>
            <person name="Round J.M."/>
            <person name="Ohora S."/>
            <person name="Walle B.V."/>
            <person name="Veldhoen N."/>
            <person name="Helbing C.C."/>
            <person name="Birol I."/>
        </authorList>
    </citation>
    <scope>NUCLEOTIDE SEQUENCE [LARGE SCALE GENOMIC DNA]</scope>
</reference>